<proteinExistence type="predicted"/>
<reference evidence="2" key="1">
    <citation type="journal article" date="2020" name="Stud. Mycol.">
        <title>101 Dothideomycetes genomes: a test case for predicting lifestyles and emergence of pathogens.</title>
        <authorList>
            <person name="Haridas S."/>
            <person name="Albert R."/>
            <person name="Binder M."/>
            <person name="Bloem J."/>
            <person name="Labutti K."/>
            <person name="Salamov A."/>
            <person name="Andreopoulos B."/>
            <person name="Baker S."/>
            <person name="Barry K."/>
            <person name="Bills G."/>
            <person name="Bluhm B."/>
            <person name="Cannon C."/>
            <person name="Castanera R."/>
            <person name="Culley D."/>
            <person name="Daum C."/>
            <person name="Ezra D."/>
            <person name="Gonzalez J."/>
            <person name="Henrissat B."/>
            <person name="Kuo A."/>
            <person name="Liang C."/>
            <person name="Lipzen A."/>
            <person name="Lutzoni F."/>
            <person name="Magnuson J."/>
            <person name="Mondo S."/>
            <person name="Nolan M."/>
            <person name="Ohm R."/>
            <person name="Pangilinan J."/>
            <person name="Park H.-J."/>
            <person name="Ramirez L."/>
            <person name="Alfaro M."/>
            <person name="Sun H."/>
            <person name="Tritt A."/>
            <person name="Yoshinaga Y."/>
            <person name="Zwiers L.-H."/>
            <person name="Turgeon B."/>
            <person name="Goodwin S."/>
            <person name="Spatafora J."/>
            <person name="Crous P."/>
            <person name="Grigoriev I."/>
        </authorList>
    </citation>
    <scope>NUCLEOTIDE SEQUENCE</scope>
    <source>
        <strain evidence="2">CBS 133067</strain>
    </source>
</reference>
<dbReference type="Proteomes" id="UP000799772">
    <property type="component" value="Unassembled WGS sequence"/>
</dbReference>
<comment type="caution">
    <text evidence="2">The sequence shown here is derived from an EMBL/GenBank/DDBJ whole genome shotgun (WGS) entry which is preliminary data.</text>
</comment>
<gene>
    <name evidence="2" type="ORF">NA57DRAFT_76155</name>
</gene>
<organism evidence="2 3">
    <name type="scientific">Rhizodiscina lignyota</name>
    <dbReference type="NCBI Taxonomy" id="1504668"/>
    <lineage>
        <taxon>Eukaryota</taxon>
        <taxon>Fungi</taxon>
        <taxon>Dikarya</taxon>
        <taxon>Ascomycota</taxon>
        <taxon>Pezizomycotina</taxon>
        <taxon>Dothideomycetes</taxon>
        <taxon>Pleosporomycetidae</taxon>
        <taxon>Aulographales</taxon>
        <taxon>Rhizodiscinaceae</taxon>
        <taxon>Rhizodiscina</taxon>
    </lineage>
</organism>
<sequence>MEDDTETWKRYCSSEVAEDKHLVSKWSYSMLEIAHYLSLQLTHDHDREYEWSMPDPETHVQHRYHNVAPEAGLNDSYHFYFRHLAEILPKIEACIQEFRETIGFLRQPSDEDQMRYPSKYHAVFRLPSRVQELRRAANDKAILRARACIRRLIDDIIGLDLGVTLSMFPTLRPLPETQDAEDVVAQKAEVQKRVGGASEEGAEKKGQMEGGGAGAKGMKEADRWQGPADSVTEEYLRALW</sequence>
<dbReference type="AlphaFoldDB" id="A0A9P4M5P7"/>
<name>A0A9P4M5P7_9PEZI</name>
<evidence type="ECO:0000256" key="1">
    <source>
        <dbReference type="SAM" id="MobiDB-lite"/>
    </source>
</evidence>
<evidence type="ECO:0000313" key="3">
    <source>
        <dbReference type="Proteomes" id="UP000799772"/>
    </source>
</evidence>
<dbReference type="EMBL" id="ML978126">
    <property type="protein sequence ID" value="KAF2098921.1"/>
    <property type="molecule type" value="Genomic_DNA"/>
</dbReference>
<protein>
    <submittedName>
        <fullName evidence="2">Uncharacterized protein</fullName>
    </submittedName>
</protein>
<evidence type="ECO:0000313" key="2">
    <source>
        <dbReference type="EMBL" id="KAF2098921.1"/>
    </source>
</evidence>
<feature type="region of interest" description="Disordered" evidence="1">
    <location>
        <begin position="192"/>
        <end position="228"/>
    </location>
</feature>
<keyword evidence="3" id="KW-1185">Reference proteome</keyword>
<accession>A0A9P4M5P7</accession>